<reference evidence="2 3" key="1">
    <citation type="journal article" date="2017" name="Nat. Commun.">
        <title>Internalization of a polysialic acid-binding Escherichia coli bacteriophage into eukaryotic neuroblastoma cells.</title>
        <authorList>
            <person name="Lehti T.A."/>
            <person name="Pajunen M.I."/>
            <person name="Skog M.S."/>
            <person name="Finne J."/>
        </authorList>
    </citation>
    <scope>NUCLEOTIDE SEQUENCE [LARGE SCALE GENOMIC DNA]</scope>
</reference>
<keyword evidence="1" id="KW-0175">Coiled coil</keyword>
<organism evidence="2 3">
    <name type="scientific">Escherichia phage mutPK1A2</name>
    <dbReference type="NCBI Taxonomy" id="2783800"/>
    <lineage>
        <taxon>Viruses</taxon>
        <taxon>Duplodnaviria</taxon>
        <taxon>Heunggongvirae</taxon>
        <taxon>Uroviricota</taxon>
        <taxon>Caudoviricetes</taxon>
        <taxon>Autographivirales</taxon>
        <taxon>Autosignataviridae</taxon>
        <taxon>Molineuxvirinae</taxon>
        <taxon>Vectrevirus</taxon>
        <taxon>Vectrevirus mutPK1A2</taxon>
    </lineage>
</organism>
<dbReference type="Proteomes" id="UP000241961">
    <property type="component" value="Segment"/>
</dbReference>
<evidence type="ECO:0000256" key="1">
    <source>
        <dbReference type="SAM" id="Coils"/>
    </source>
</evidence>
<protein>
    <recommendedName>
        <fullName evidence="4">Polysaccharide chain length determinant protein</fullName>
    </recommendedName>
</protein>
<name>A0A2H4N051_9CAUD</name>
<gene>
    <name evidence="2" type="ORF">mutPK1A2_p21</name>
</gene>
<evidence type="ECO:0000313" key="3">
    <source>
        <dbReference type="Proteomes" id="UP000241961"/>
    </source>
</evidence>
<proteinExistence type="predicted"/>
<keyword evidence="3" id="KW-1185">Reference proteome</keyword>
<evidence type="ECO:0008006" key="4">
    <source>
        <dbReference type="Google" id="ProtNLM"/>
    </source>
</evidence>
<feature type="coiled-coil region" evidence="1">
    <location>
        <begin position="70"/>
        <end position="126"/>
    </location>
</feature>
<evidence type="ECO:0000313" key="2">
    <source>
        <dbReference type="EMBL" id="ATS93321.1"/>
    </source>
</evidence>
<sequence length="128" mass="14815">MSMVTTLVFVAQYFRGLANKFKSKAIKAIESRIEAVQAEQVKVEDHRSSQMIDCHNRYYASRDELNARQVKEVEEMMARHQQERDNLKADFEENKASIALVHQAASDSLKKEIVMLEIELDNLTNKEL</sequence>
<accession>A0A2H4N051</accession>
<dbReference type="EMBL" id="MG004687">
    <property type="protein sequence ID" value="ATS93321.1"/>
    <property type="molecule type" value="Genomic_DNA"/>
</dbReference>